<feature type="compositionally biased region" description="Polar residues" evidence="2">
    <location>
        <begin position="749"/>
        <end position="758"/>
    </location>
</feature>
<dbReference type="InterPro" id="IPR050987">
    <property type="entry name" value="AtrR-like"/>
</dbReference>
<dbReference type="SMART" id="SM00906">
    <property type="entry name" value="Fungal_trans"/>
    <property type="match status" value="1"/>
</dbReference>
<feature type="region of interest" description="Disordered" evidence="2">
    <location>
        <begin position="453"/>
        <end position="472"/>
    </location>
</feature>
<dbReference type="PANTHER" id="PTHR46910">
    <property type="entry name" value="TRANSCRIPTION FACTOR PDR1"/>
    <property type="match status" value="1"/>
</dbReference>
<gene>
    <name evidence="4" type="ORF">HRR80_007808</name>
</gene>
<feature type="compositionally biased region" description="Low complexity" evidence="2">
    <location>
        <begin position="21"/>
        <end position="34"/>
    </location>
</feature>
<protein>
    <recommendedName>
        <fullName evidence="3">Xylanolytic transcriptional activator regulatory domain-containing protein</fullName>
    </recommendedName>
</protein>
<feature type="compositionally biased region" description="Polar residues" evidence="2">
    <location>
        <begin position="457"/>
        <end position="467"/>
    </location>
</feature>
<dbReference type="EMBL" id="JAJGCB010000020">
    <property type="protein sequence ID" value="KAJ8988030.1"/>
    <property type="molecule type" value="Genomic_DNA"/>
</dbReference>
<feature type="compositionally biased region" description="Polar residues" evidence="2">
    <location>
        <begin position="654"/>
        <end position="670"/>
    </location>
</feature>
<feature type="compositionally biased region" description="Low complexity" evidence="2">
    <location>
        <begin position="702"/>
        <end position="715"/>
    </location>
</feature>
<feature type="region of interest" description="Disordered" evidence="2">
    <location>
        <begin position="702"/>
        <end position="768"/>
    </location>
</feature>
<feature type="domain" description="Xylanolytic transcriptional activator regulatory" evidence="3">
    <location>
        <begin position="263"/>
        <end position="335"/>
    </location>
</feature>
<feature type="region of interest" description="Disordered" evidence="2">
    <location>
        <begin position="837"/>
        <end position="884"/>
    </location>
</feature>
<dbReference type="InterPro" id="IPR007219">
    <property type="entry name" value="XnlR_reg_dom"/>
</dbReference>
<dbReference type="GO" id="GO:0003677">
    <property type="term" value="F:DNA binding"/>
    <property type="evidence" value="ECO:0007669"/>
    <property type="project" value="InterPro"/>
</dbReference>
<dbReference type="CDD" id="cd12148">
    <property type="entry name" value="fungal_TF_MHR"/>
    <property type="match status" value="1"/>
</dbReference>
<feature type="compositionally biased region" description="Polar residues" evidence="2">
    <location>
        <begin position="619"/>
        <end position="640"/>
    </location>
</feature>
<dbReference type="AlphaFoldDB" id="A0AAN6EQK4"/>
<name>A0AAN6EQK4_EXODE</name>
<feature type="region of interest" description="Disordered" evidence="2">
    <location>
        <begin position="610"/>
        <end position="690"/>
    </location>
</feature>
<feature type="compositionally biased region" description="Polar residues" evidence="2">
    <location>
        <begin position="1"/>
        <end position="14"/>
    </location>
</feature>
<dbReference type="GO" id="GO:0006351">
    <property type="term" value="P:DNA-templated transcription"/>
    <property type="evidence" value="ECO:0007669"/>
    <property type="project" value="InterPro"/>
</dbReference>
<evidence type="ECO:0000313" key="4">
    <source>
        <dbReference type="EMBL" id="KAJ8988030.1"/>
    </source>
</evidence>
<dbReference type="Proteomes" id="UP001161757">
    <property type="component" value="Unassembled WGS sequence"/>
</dbReference>
<feature type="region of interest" description="Disordered" evidence="2">
    <location>
        <begin position="1"/>
        <end position="50"/>
    </location>
</feature>
<feature type="compositionally biased region" description="Low complexity" evidence="2">
    <location>
        <begin position="841"/>
        <end position="866"/>
    </location>
</feature>
<reference evidence="4" key="1">
    <citation type="submission" date="2023-01" db="EMBL/GenBank/DDBJ databases">
        <title>Exophiala dermititidis isolated from Cystic Fibrosis Patient.</title>
        <authorList>
            <person name="Kurbessoian T."/>
            <person name="Crocker A."/>
            <person name="Murante D."/>
            <person name="Hogan D.A."/>
            <person name="Stajich J.E."/>
        </authorList>
    </citation>
    <scope>NUCLEOTIDE SEQUENCE</scope>
    <source>
        <strain evidence="4">Ex8</strain>
    </source>
</reference>
<organism evidence="4 5">
    <name type="scientific">Exophiala dermatitidis</name>
    <name type="common">Black yeast-like fungus</name>
    <name type="synonym">Wangiella dermatitidis</name>
    <dbReference type="NCBI Taxonomy" id="5970"/>
    <lineage>
        <taxon>Eukaryota</taxon>
        <taxon>Fungi</taxon>
        <taxon>Dikarya</taxon>
        <taxon>Ascomycota</taxon>
        <taxon>Pezizomycotina</taxon>
        <taxon>Eurotiomycetes</taxon>
        <taxon>Chaetothyriomycetidae</taxon>
        <taxon>Chaetothyriales</taxon>
        <taxon>Herpotrichiellaceae</taxon>
        <taxon>Exophiala</taxon>
    </lineage>
</organism>
<evidence type="ECO:0000259" key="3">
    <source>
        <dbReference type="SMART" id="SM00906"/>
    </source>
</evidence>
<feature type="region of interest" description="Disordered" evidence="2">
    <location>
        <begin position="352"/>
        <end position="377"/>
    </location>
</feature>
<dbReference type="Pfam" id="PF04082">
    <property type="entry name" value="Fungal_trans"/>
    <property type="match status" value="1"/>
</dbReference>
<dbReference type="GO" id="GO:0008270">
    <property type="term" value="F:zinc ion binding"/>
    <property type="evidence" value="ECO:0007669"/>
    <property type="project" value="InterPro"/>
</dbReference>
<feature type="compositionally biased region" description="Basic and acidic residues" evidence="2">
    <location>
        <begin position="362"/>
        <end position="377"/>
    </location>
</feature>
<accession>A0AAN6EQK4</accession>
<comment type="caution">
    <text evidence="4">The sequence shown here is derived from an EMBL/GenBank/DDBJ whole genome shotgun (WGS) entry which is preliminary data.</text>
</comment>
<evidence type="ECO:0000256" key="2">
    <source>
        <dbReference type="SAM" id="MobiDB-lite"/>
    </source>
</evidence>
<dbReference type="PANTHER" id="PTHR46910:SF9">
    <property type="entry name" value="MISCELLANEOUS ZN(II)2CYS6 TRANSCRIPTION FACTOR (EUROFUNG)"/>
    <property type="match status" value="1"/>
</dbReference>
<evidence type="ECO:0000256" key="1">
    <source>
        <dbReference type="ARBA" id="ARBA00023242"/>
    </source>
</evidence>
<sequence>MTPHSSNQSPSVGQPTPPAGSSTTNAATTTTAIDSDSDNSPEERPTHTSEIGTLKKLANQGTAWLGSSSGVYFVNTVRRAFSAAFASSHLDGPNAVPASEDILTGEDAEGRSYNGPIHDGPSTTDQFPQLLASALGKPPPKKIAMELVMSFFTAWHPLFPFLHGPTFLKDMESIYAREARSSAAMKENPGTVELSKLVTFQLIINVASLDRTDIHLPMDSRIKTTVDVSRVAACLALSHDLSTIQAILAAELYLCATLAIRQASSVAGIMIKLIYHAGLHRCPLRYAQLSSEECEIRKRIFWSAYALDRHCNLSLGDPNIIQDDDIDVCLYGPELHKAVPTRDMITNPNWGMHMPPPPVPSEDPRPAEADDNGPEARDKRLREAVLAAYVQWAKLTGQIIEIFHKSINHRFPKHQQILRLTNDIETWWNNLPGFLTGESDIADFHRNVHDSAAGEIQSGNGTSNSPPIDTAVPPPPQQNLASFFKILYHRLLLLVNRPRLSLDQSTPEFQHGLQLCIRASRGIVTGLKAHRAAGQSMFLPGLLSAVWMSGLIIAFACQLGKYAKTRALNDMKSCLSLLESMNIRWYTVQNCHKVLGLLLANIQSRKANSSGFLTVPKPEQQSQSQAPQGGTTNDFDQQQPSRKRRRTTGGVEDVNTTSPRKSSFSGSPNQHHLGGTIPPPSSSSTAAGGAAAAAAAATTLSAAAPTSSSQASKPPTRTRSSMLSPAGMPSWVSLSSSYDPTPPHHPNFIHSNNTSRNNSGPGGAAAASEFSPSTFDFYADTSAWDRGQQSSAANNATQLHFGAPALGSAVYATPQDLAFAQSTMNMNMNMALPGFLSSGQHSNNNNMNATSGSGNGNSNNHNNNAGDGTGTGSGNNNDLQDQYSDPMFWGNMDYNVADIFGSATWENMTGPFAPGGAGVNGGGWEF</sequence>
<dbReference type="GO" id="GO:0003700">
    <property type="term" value="F:DNA-binding transcription factor activity"/>
    <property type="evidence" value="ECO:0007669"/>
    <property type="project" value="InterPro"/>
</dbReference>
<keyword evidence="1" id="KW-0539">Nucleus</keyword>
<evidence type="ECO:0000313" key="5">
    <source>
        <dbReference type="Proteomes" id="UP001161757"/>
    </source>
</evidence>
<proteinExistence type="predicted"/>